<comment type="subcellular location">
    <subcellularLocation>
        <location evidence="1">Cell membrane</location>
    </subcellularLocation>
</comment>
<dbReference type="InterPro" id="IPR058627">
    <property type="entry name" value="MdtA-like_C"/>
</dbReference>
<dbReference type="Pfam" id="PF25876">
    <property type="entry name" value="HH_MFP_RND"/>
    <property type="match status" value="1"/>
</dbReference>
<protein>
    <submittedName>
        <fullName evidence="13">Efflux RND transporter periplasmic adaptor subunit</fullName>
    </submittedName>
</protein>
<evidence type="ECO:0000256" key="2">
    <source>
        <dbReference type="ARBA" id="ARBA00009477"/>
    </source>
</evidence>
<dbReference type="PRINTS" id="PR01490">
    <property type="entry name" value="RTXTOXIND"/>
</dbReference>
<feature type="domain" description="Multidrug resistance protein MdtA-like C-terminal permuted SH3" evidence="12">
    <location>
        <begin position="315"/>
        <end position="373"/>
    </location>
</feature>
<dbReference type="Gene3D" id="2.40.420.20">
    <property type="match status" value="1"/>
</dbReference>
<proteinExistence type="inferred from homology"/>
<keyword evidence="4" id="KW-1003">Cell membrane</keyword>
<feature type="compositionally biased region" description="Basic and acidic residues" evidence="7">
    <location>
        <begin position="396"/>
        <end position="419"/>
    </location>
</feature>
<evidence type="ECO:0000313" key="14">
    <source>
        <dbReference type="Proteomes" id="UP000317365"/>
    </source>
</evidence>
<dbReference type="PANTHER" id="PTHR30469:SF36">
    <property type="entry name" value="BLL3903 PROTEIN"/>
    <property type="match status" value="1"/>
</dbReference>
<evidence type="ECO:0000259" key="10">
    <source>
        <dbReference type="Pfam" id="PF25917"/>
    </source>
</evidence>
<dbReference type="Gene3D" id="2.40.30.170">
    <property type="match status" value="1"/>
</dbReference>
<feature type="chain" id="PRO_5021892075" evidence="8">
    <location>
        <begin position="25"/>
        <end position="419"/>
    </location>
</feature>
<comment type="similarity">
    <text evidence="2">Belongs to the membrane fusion protein (MFP) (TC 8.A.1) family.</text>
</comment>
<dbReference type="Pfam" id="PF25917">
    <property type="entry name" value="BSH_RND"/>
    <property type="match status" value="1"/>
</dbReference>
<name>A0A515ELD5_9BURK</name>
<dbReference type="Pfam" id="PF25967">
    <property type="entry name" value="RND-MFP_C"/>
    <property type="match status" value="1"/>
</dbReference>
<dbReference type="Gene3D" id="1.10.287.470">
    <property type="entry name" value="Helix hairpin bin"/>
    <property type="match status" value="1"/>
</dbReference>
<dbReference type="InterPro" id="IPR058624">
    <property type="entry name" value="MdtA-like_HH"/>
</dbReference>
<dbReference type="Gene3D" id="2.40.50.100">
    <property type="match status" value="1"/>
</dbReference>
<dbReference type="InterPro" id="IPR058626">
    <property type="entry name" value="MdtA-like_b-barrel"/>
</dbReference>
<evidence type="ECO:0000256" key="6">
    <source>
        <dbReference type="ARBA" id="ARBA00023136"/>
    </source>
</evidence>
<feature type="domain" description="Multidrug resistance protein MdtA-like barrel-sandwich hybrid" evidence="10">
    <location>
        <begin position="85"/>
        <end position="224"/>
    </location>
</feature>
<evidence type="ECO:0000259" key="12">
    <source>
        <dbReference type="Pfam" id="PF25967"/>
    </source>
</evidence>
<keyword evidence="8" id="KW-0732">Signal</keyword>
<dbReference type="InterPro" id="IPR006143">
    <property type="entry name" value="RND_pump_MFP"/>
</dbReference>
<evidence type="ECO:0000256" key="8">
    <source>
        <dbReference type="SAM" id="SignalP"/>
    </source>
</evidence>
<dbReference type="InterPro" id="IPR058625">
    <property type="entry name" value="MdtA-like_BSH"/>
</dbReference>
<organism evidence="13 14">
    <name type="scientific">Rhodoferax aquaticus</name>
    <dbReference type="NCBI Taxonomy" id="2527691"/>
    <lineage>
        <taxon>Bacteria</taxon>
        <taxon>Pseudomonadati</taxon>
        <taxon>Pseudomonadota</taxon>
        <taxon>Betaproteobacteria</taxon>
        <taxon>Burkholderiales</taxon>
        <taxon>Comamonadaceae</taxon>
        <taxon>Rhodoferax</taxon>
    </lineage>
</organism>
<dbReference type="PANTHER" id="PTHR30469">
    <property type="entry name" value="MULTIDRUG RESISTANCE PROTEIN MDTA"/>
    <property type="match status" value="1"/>
</dbReference>
<reference evidence="14" key="1">
    <citation type="submission" date="2019-02" db="EMBL/GenBank/DDBJ databases">
        <title>Complete genome sequence of Rhodoferax sp. Gr-4.</title>
        <authorList>
            <person name="Jin L."/>
        </authorList>
    </citation>
    <scope>NUCLEOTIDE SEQUENCE [LARGE SCALE GENOMIC DNA]</scope>
    <source>
        <strain evidence="14">Gr-4</strain>
    </source>
</reference>
<dbReference type="AlphaFoldDB" id="A0A515ELD5"/>
<reference evidence="14" key="2">
    <citation type="journal article" date="2020" name="Int. J. Syst. Evol. Microbiol.">
        <title>Genomic insights into a novel species Rhodoferax aquaticus sp. nov., isolated from freshwater.</title>
        <authorList>
            <person name="Li T."/>
            <person name="Zhuo Y."/>
            <person name="Jin C.Z."/>
            <person name="Wu X."/>
            <person name="Ko S.R."/>
            <person name="Jin F.J."/>
            <person name="Ahn C.Y."/>
            <person name="Oh H.M."/>
            <person name="Lee H.G."/>
            <person name="Jin L."/>
        </authorList>
    </citation>
    <scope>NUCLEOTIDE SEQUENCE [LARGE SCALE GENOMIC DNA]</scope>
    <source>
        <strain evidence="14">Gr-4</strain>
    </source>
</reference>
<feature type="signal peptide" evidence="8">
    <location>
        <begin position="1"/>
        <end position="24"/>
    </location>
</feature>
<keyword evidence="6" id="KW-0472">Membrane</keyword>
<evidence type="ECO:0000313" key="13">
    <source>
        <dbReference type="EMBL" id="QDL53467.1"/>
    </source>
</evidence>
<dbReference type="EMBL" id="CP036282">
    <property type="protein sequence ID" value="QDL53467.1"/>
    <property type="molecule type" value="Genomic_DNA"/>
</dbReference>
<dbReference type="KEGG" id="rhg:EXZ61_04345"/>
<evidence type="ECO:0000259" key="9">
    <source>
        <dbReference type="Pfam" id="PF25876"/>
    </source>
</evidence>
<dbReference type="NCBIfam" id="TIGR01730">
    <property type="entry name" value="RND_mfp"/>
    <property type="match status" value="1"/>
</dbReference>
<dbReference type="GO" id="GO:1990281">
    <property type="term" value="C:efflux pump complex"/>
    <property type="evidence" value="ECO:0007669"/>
    <property type="project" value="TreeGrafter"/>
</dbReference>
<evidence type="ECO:0000256" key="4">
    <source>
        <dbReference type="ARBA" id="ARBA00022475"/>
    </source>
</evidence>
<dbReference type="Proteomes" id="UP000317365">
    <property type="component" value="Chromosome"/>
</dbReference>
<gene>
    <name evidence="13" type="ORF">EXZ61_04345</name>
</gene>
<keyword evidence="14" id="KW-1185">Reference proteome</keyword>
<feature type="domain" description="Multidrug resistance protein MdtA-like alpha-helical hairpin" evidence="9">
    <location>
        <begin position="125"/>
        <end position="194"/>
    </location>
</feature>
<accession>A0A515ELD5</accession>
<evidence type="ECO:0000256" key="7">
    <source>
        <dbReference type="SAM" id="MobiDB-lite"/>
    </source>
</evidence>
<evidence type="ECO:0000259" key="11">
    <source>
        <dbReference type="Pfam" id="PF25944"/>
    </source>
</evidence>
<keyword evidence="3" id="KW-0813">Transport</keyword>
<sequence>MQSLQSFIKSTPTFVAASILLLLAACGAKTEGAAPSTEASSKAAAVGQATPAPSGPRVTVSLEKAQKRDMAVVLKATGTVTSLASVDVRAQVSSTISKVHIREGQFVKAGELLFTLDDRSDEANVAKARAQLAKDMASLADARRQFARALQLFAQNFISQGALDTSQAQVDAQAAAVAADQAAIDVARVALSYSRVVAKTAGRAGAITVAAGSAVQANVTSLVTITQLDPIAVAYSLPQRNLPDALAALKDGGAPVSATLANAGGKFNGRLTFVDNAVDASSGAVKVKATFANKEGLLWPGAFLEVTQTVGTLKDAVVIPQAAVIQTARGTIVYVDEDGKAALKPVKVEFSQGGDAAVTGIKAGDMVVMDGKQNLKPGASIADRKKGGDGAGGEGLGDKGGKGQDKSADKPADKIQDKP</sequence>
<dbReference type="Pfam" id="PF25944">
    <property type="entry name" value="Beta-barrel_RND"/>
    <property type="match status" value="1"/>
</dbReference>
<evidence type="ECO:0000256" key="3">
    <source>
        <dbReference type="ARBA" id="ARBA00022448"/>
    </source>
</evidence>
<feature type="region of interest" description="Disordered" evidence="7">
    <location>
        <begin position="377"/>
        <end position="419"/>
    </location>
</feature>
<dbReference type="SUPFAM" id="SSF111369">
    <property type="entry name" value="HlyD-like secretion proteins"/>
    <property type="match status" value="1"/>
</dbReference>
<keyword evidence="5" id="KW-0997">Cell inner membrane</keyword>
<feature type="domain" description="Multidrug resistance protein MdtA-like beta-barrel" evidence="11">
    <location>
        <begin position="230"/>
        <end position="310"/>
    </location>
</feature>
<dbReference type="GO" id="GO:0015562">
    <property type="term" value="F:efflux transmembrane transporter activity"/>
    <property type="evidence" value="ECO:0007669"/>
    <property type="project" value="TreeGrafter"/>
</dbReference>
<evidence type="ECO:0000256" key="1">
    <source>
        <dbReference type="ARBA" id="ARBA00004236"/>
    </source>
</evidence>
<evidence type="ECO:0000256" key="5">
    <source>
        <dbReference type="ARBA" id="ARBA00022519"/>
    </source>
</evidence>